<feature type="transmembrane region" description="Helical" evidence="1">
    <location>
        <begin position="112"/>
        <end position="129"/>
    </location>
</feature>
<sequence>MGLFYKKYRFQTAWQKEELLERLKAETDTFDRDGTTKSFEGKVLTSEKFVLKSLINFHARNQFRPDIHFTVTNQNVAVVFQLNPTMKFFIPFLFLFNTGVGLFFYFQLKDPQFLLLIPFILIFMGMMALQFRSKTQKSVQVLERIFEASSEVV</sequence>
<organism evidence="2 3">
    <name type="scientific">Flavobacterium stagni</name>
    <dbReference type="NCBI Taxonomy" id="2506421"/>
    <lineage>
        <taxon>Bacteria</taxon>
        <taxon>Pseudomonadati</taxon>
        <taxon>Bacteroidota</taxon>
        <taxon>Flavobacteriia</taxon>
        <taxon>Flavobacteriales</taxon>
        <taxon>Flavobacteriaceae</taxon>
        <taxon>Flavobacterium</taxon>
    </lineage>
</organism>
<keyword evidence="1" id="KW-1133">Transmembrane helix</keyword>
<protein>
    <submittedName>
        <fullName evidence="2">Uncharacterized protein</fullName>
    </submittedName>
</protein>
<dbReference type="EMBL" id="SBKN01000001">
    <property type="protein sequence ID" value="RXR24427.1"/>
    <property type="molecule type" value="Genomic_DNA"/>
</dbReference>
<dbReference type="AlphaFoldDB" id="A0A4Q1KC09"/>
<keyword evidence="3" id="KW-1185">Reference proteome</keyword>
<evidence type="ECO:0000256" key="1">
    <source>
        <dbReference type="SAM" id="Phobius"/>
    </source>
</evidence>
<dbReference type="RefSeq" id="WP_129460403.1">
    <property type="nucleotide sequence ID" value="NZ_SBKN01000001.1"/>
</dbReference>
<keyword evidence="1" id="KW-0812">Transmembrane</keyword>
<accession>A0A4Q1KC09</accession>
<name>A0A4Q1KC09_9FLAO</name>
<gene>
    <name evidence="2" type="ORF">EQG61_02985</name>
</gene>
<proteinExistence type="predicted"/>
<reference evidence="3" key="1">
    <citation type="submission" date="2019-01" db="EMBL/GenBank/DDBJ databases">
        <title>Cytophagaceae bacterium strain CAR-16.</title>
        <authorList>
            <person name="Chen W.-M."/>
        </authorList>
    </citation>
    <scope>NUCLEOTIDE SEQUENCE [LARGE SCALE GENOMIC DNA]</scope>
    <source>
        <strain evidence="3">WWJ-16</strain>
    </source>
</reference>
<evidence type="ECO:0000313" key="2">
    <source>
        <dbReference type="EMBL" id="RXR24427.1"/>
    </source>
</evidence>
<keyword evidence="1" id="KW-0472">Membrane</keyword>
<dbReference type="Proteomes" id="UP000289857">
    <property type="component" value="Unassembled WGS sequence"/>
</dbReference>
<evidence type="ECO:0000313" key="3">
    <source>
        <dbReference type="Proteomes" id="UP000289857"/>
    </source>
</evidence>
<feature type="transmembrane region" description="Helical" evidence="1">
    <location>
        <begin position="88"/>
        <end position="106"/>
    </location>
</feature>
<comment type="caution">
    <text evidence="2">The sequence shown here is derived from an EMBL/GenBank/DDBJ whole genome shotgun (WGS) entry which is preliminary data.</text>
</comment>